<dbReference type="AlphaFoldDB" id="A0A086J2Q7"/>
<keyword evidence="1" id="KW-1133">Transmembrane helix</keyword>
<feature type="transmembrane region" description="Helical" evidence="1">
    <location>
        <begin position="100"/>
        <end position="125"/>
    </location>
</feature>
<evidence type="ECO:0000313" key="2">
    <source>
        <dbReference type="EMBL" id="KFG26425.1"/>
    </source>
</evidence>
<proteinExistence type="predicted"/>
<dbReference type="RefSeq" id="XP_052904980.1">
    <property type="nucleotide sequence ID" value="XM_053049175.1"/>
</dbReference>
<dbReference type="HOGENOM" id="CLU_079116_0_0_1"/>
<evidence type="ECO:0000256" key="1">
    <source>
        <dbReference type="SAM" id="Phobius"/>
    </source>
</evidence>
<gene>
    <name evidence="2" type="ORF">NESG_01548</name>
</gene>
<sequence length="306" mass="34717">MNKDSKSSAENYSLSLEEQAAFLSMVMVLRDQVPSTSKQTQKEDTRREKPSESFCIEIPDVGAECAEDPVFLSSNKFVNDNEPARYSNTRTSLFLQKFNFYLNFAFFPIEAFFSMFCCLAMALILTSTPQVYYTTQDGRTAALLTFNSFYMLAPIFCLLAGVSMHAIAIFPGVYWMSRTICFFRRISGCCSRVLAAFMLLLLGTFLFESICLYTAGYTYFVVFWAVCKICSVILYLLAIFCIQPRIPPRISLFGIHESRLTKVCFALYCVYSIILAAMSAAMIFLTIDRDEAIVLLVKSRGSEFLY</sequence>
<keyword evidence="1" id="KW-0472">Membrane</keyword>
<dbReference type="GeneID" id="77676521"/>
<reference evidence="2 3" key="1">
    <citation type="journal article" date="2014" name="Genome Announc.">
        <title>Genome Sequence of the Microsporidian Species Nematocida sp1 Strain ERTm6 (ATCC PRA-372).</title>
        <authorList>
            <person name="Bakowski M.A."/>
            <person name="Priest M."/>
            <person name="Young S."/>
            <person name="Cuomo C.A."/>
            <person name="Troemel E.R."/>
        </authorList>
    </citation>
    <scope>NUCLEOTIDE SEQUENCE [LARGE SCALE GENOMIC DNA]</scope>
    <source>
        <strain evidence="2 3">ERTm6</strain>
    </source>
</reference>
<dbReference type="Proteomes" id="UP000054524">
    <property type="component" value="Unassembled WGS sequence"/>
</dbReference>
<keyword evidence="3" id="KW-1185">Reference proteome</keyword>
<organism evidence="2 3">
    <name type="scientific">Nematocida ausubeli (strain ATCC PRA-371 / ERTm2)</name>
    <name type="common">Nematode killer fungus</name>
    <dbReference type="NCBI Taxonomy" id="1913371"/>
    <lineage>
        <taxon>Eukaryota</taxon>
        <taxon>Fungi</taxon>
        <taxon>Fungi incertae sedis</taxon>
        <taxon>Microsporidia</taxon>
        <taxon>Nematocida</taxon>
    </lineage>
</organism>
<feature type="transmembrane region" description="Helical" evidence="1">
    <location>
        <begin position="263"/>
        <end position="287"/>
    </location>
</feature>
<dbReference type="EMBL" id="AKIJ01000003">
    <property type="protein sequence ID" value="KFG26425.1"/>
    <property type="molecule type" value="Genomic_DNA"/>
</dbReference>
<accession>A0A086J2Q7</accession>
<feature type="transmembrane region" description="Helical" evidence="1">
    <location>
        <begin position="193"/>
        <end position="215"/>
    </location>
</feature>
<protein>
    <submittedName>
        <fullName evidence="2">Uncharacterized protein</fullName>
    </submittedName>
</protein>
<feature type="transmembrane region" description="Helical" evidence="1">
    <location>
        <begin position="149"/>
        <end position="173"/>
    </location>
</feature>
<keyword evidence="1" id="KW-0812">Transmembrane</keyword>
<name>A0A086J2Q7_NEMA1</name>
<evidence type="ECO:0000313" key="3">
    <source>
        <dbReference type="Proteomes" id="UP000054524"/>
    </source>
</evidence>
<feature type="transmembrane region" description="Helical" evidence="1">
    <location>
        <begin position="221"/>
        <end position="242"/>
    </location>
</feature>
<comment type="caution">
    <text evidence="2">The sequence shown here is derived from an EMBL/GenBank/DDBJ whole genome shotgun (WGS) entry which is preliminary data.</text>
</comment>